<protein>
    <submittedName>
        <fullName evidence="1">Alphan-acetylglucosamine transferase</fullName>
    </submittedName>
</protein>
<dbReference type="EMBL" id="JAAOAN010000533">
    <property type="protein sequence ID" value="KAF5704037.1"/>
    <property type="molecule type" value="Genomic_DNA"/>
</dbReference>
<keyword evidence="1" id="KW-0808">Transferase</keyword>
<comment type="caution">
    <text evidence="1">The sequence shown here is derived from an EMBL/GenBank/DDBJ whole genome shotgun (WGS) entry which is preliminary data.</text>
</comment>
<dbReference type="GO" id="GO:0016740">
    <property type="term" value="F:transferase activity"/>
    <property type="evidence" value="ECO:0007669"/>
    <property type="project" value="UniProtKB-KW"/>
</dbReference>
<name>A0A8H6D651_9HYPO</name>
<sequence>MHLTQAELNRTPGHFVGPSIHPGLFEVAAPPYTPIPNQDSIQRIESTPVTQLPVSHGVVWLHGLEHARRDAFKVFLTQAIKGIREYGQGLATYYRERYVYYRPWIEYAVLINDLPTPSDAETSMVLFLSLVSIKLDGILSRQVMAMTNEQVLEQLHTKLTREIWSDKPRADILATMHWLILKSGGISHVKIQKPPSSLQHIVAELMTQDDAMEPIRGLNIATVLQTLSRCRALSGHHVDMEFIQRVVRQLDHIHILPMAGMPFFLRLDLVPTSELTGFATFTTKVLDSCASINLYANGERLFAIWTYVRITQDDKLRKQLRPHAHYFLAKFGESLISTSNPSQLILDIVAMACMASLFLTPWGTETYRSAPILDFDHMIKAPQHGAYVCLRLHLLSLSRVLAANGNPERELIDIIGICSPPSRGDIVDNYWHDRITHNHTHI</sequence>
<evidence type="ECO:0000313" key="1">
    <source>
        <dbReference type="EMBL" id="KAF5704037.1"/>
    </source>
</evidence>
<dbReference type="OrthoDB" id="5071997at2759"/>
<organism evidence="1 2">
    <name type="scientific">Fusarium mundagurra</name>
    <dbReference type="NCBI Taxonomy" id="1567541"/>
    <lineage>
        <taxon>Eukaryota</taxon>
        <taxon>Fungi</taxon>
        <taxon>Dikarya</taxon>
        <taxon>Ascomycota</taxon>
        <taxon>Pezizomycotina</taxon>
        <taxon>Sordariomycetes</taxon>
        <taxon>Hypocreomycetidae</taxon>
        <taxon>Hypocreales</taxon>
        <taxon>Nectriaceae</taxon>
        <taxon>Fusarium</taxon>
        <taxon>Fusarium fujikuroi species complex</taxon>
    </lineage>
</organism>
<dbReference type="AlphaFoldDB" id="A0A8H6D651"/>
<reference evidence="1 2" key="1">
    <citation type="submission" date="2020-05" db="EMBL/GenBank/DDBJ databases">
        <title>Identification and distribution of gene clusters putatively required for synthesis of sphingolipid metabolism inhibitors in phylogenetically diverse species of the filamentous fungus Fusarium.</title>
        <authorList>
            <person name="Kim H.-S."/>
            <person name="Busman M."/>
            <person name="Brown D.W."/>
            <person name="Divon H."/>
            <person name="Uhlig S."/>
            <person name="Proctor R.H."/>
        </authorList>
    </citation>
    <scope>NUCLEOTIDE SEQUENCE [LARGE SCALE GENOMIC DNA]</scope>
    <source>
        <strain evidence="1 2">NRRL 66235</strain>
    </source>
</reference>
<accession>A0A8H6D651</accession>
<gene>
    <name evidence="1" type="ORF">FMUND_12731</name>
</gene>
<evidence type="ECO:0000313" key="2">
    <source>
        <dbReference type="Proteomes" id="UP000544331"/>
    </source>
</evidence>
<keyword evidence="2" id="KW-1185">Reference proteome</keyword>
<proteinExistence type="predicted"/>
<dbReference type="Proteomes" id="UP000544331">
    <property type="component" value="Unassembled WGS sequence"/>
</dbReference>